<dbReference type="PANTHER" id="PTHR35007">
    <property type="entry name" value="INTEGRAL MEMBRANE PROTEIN-RELATED"/>
    <property type="match status" value="1"/>
</dbReference>
<reference evidence="8" key="1">
    <citation type="journal article" date="2014" name="Int. J. Syst. Evol. Microbiol.">
        <title>Complete genome sequence of Corynebacterium casei LMG S-19264T (=DSM 44701T), isolated from a smear-ripened cheese.</title>
        <authorList>
            <consortium name="US DOE Joint Genome Institute (JGI-PGF)"/>
            <person name="Walter F."/>
            <person name="Albersmeier A."/>
            <person name="Kalinowski J."/>
            <person name="Ruckert C."/>
        </authorList>
    </citation>
    <scope>NUCLEOTIDE SEQUENCE</scope>
    <source>
        <strain evidence="8">VKM Ac-1020</strain>
    </source>
</reference>
<dbReference type="Pfam" id="PF00482">
    <property type="entry name" value="T2SSF"/>
    <property type="match status" value="1"/>
</dbReference>
<keyword evidence="5 6" id="KW-0472">Membrane</keyword>
<protein>
    <recommendedName>
        <fullName evidence="7">Type II secretion system protein GspF domain-containing protein</fullName>
    </recommendedName>
</protein>
<feature type="transmembrane region" description="Helical" evidence="6">
    <location>
        <begin position="279"/>
        <end position="304"/>
    </location>
</feature>
<evidence type="ECO:0000256" key="3">
    <source>
        <dbReference type="ARBA" id="ARBA00022692"/>
    </source>
</evidence>
<keyword evidence="3 6" id="KW-0812">Transmembrane</keyword>
<keyword evidence="4 6" id="KW-1133">Transmembrane helix</keyword>
<dbReference type="EMBL" id="BSEJ01000011">
    <property type="protein sequence ID" value="GLJ62199.1"/>
    <property type="molecule type" value="Genomic_DNA"/>
</dbReference>
<keyword evidence="9" id="KW-1185">Reference proteome</keyword>
<dbReference type="GO" id="GO:0005886">
    <property type="term" value="C:plasma membrane"/>
    <property type="evidence" value="ECO:0007669"/>
    <property type="project" value="UniProtKB-SubCell"/>
</dbReference>
<evidence type="ECO:0000313" key="8">
    <source>
        <dbReference type="EMBL" id="GLJ62199.1"/>
    </source>
</evidence>
<feature type="transmembrane region" description="Helical" evidence="6">
    <location>
        <begin position="160"/>
        <end position="180"/>
    </location>
</feature>
<evidence type="ECO:0000256" key="5">
    <source>
        <dbReference type="ARBA" id="ARBA00023136"/>
    </source>
</evidence>
<comment type="caution">
    <text evidence="8">The sequence shown here is derived from an EMBL/GenBank/DDBJ whole genome shotgun (WGS) entry which is preliminary data.</text>
</comment>
<keyword evidence="2" id="KW-1003">Cell membrane</keyword>
<proteinExistence type="predicted"/>
<dbReference type="PANTHER" id="PTHR35007:SF4">
    <property type="entry name" value="CONSERVED TRANSMEMBRANE PROTEIN-RELATED"/>
    <property type="match status" value="1"/>
</dbReference>
<comment type="subcellular location">
    <subcellularLocation>
        <location evidence="1">Cell membrane</location>
        <topology evidence="1">Multi-pass membrane protein</topology>
    </subcellularLocation>
</comment>
<feature type="transmembrane region" description="Helical" evidence="6">
    <location>
        <begin position="137"/>
        <end position="154"/>
    </location>
</feature>
<evidence type="ECO:0000256" key="1">
    <source>
        <dbReference type="ARBA" id="ARBA00004651"/>
    </source>
</evidence>
<feature type="domain" description="Type II secretion system protein GspF" evidence="7">
    <location>
        <begin position="21"/>
        <end position="148"/>
    </location>
</feature>
<evidence type="ECO:0000256" key="2">
    <source>
        <dbReference type="ARBA" id="ARBA00022475"/>
    </source>
</evidence>
<gene>
    <name evidence="8" type="ORF">GCM10017576_23290</name>
</gene>
<dbReference type="Proteomes" id="UP001142462">
    <property type="component" value="Unassembled WGS sequence"/>
</dbReference>
<name>A0A9W6LWV8_9MICO</name>
<dbReference type="RefSeq" id="WP_309299974.1">
    <property type="nucleotide sequence ID" value="NZ_BSEJ01000011.1"/>
</dbReference>
<dbReference type="InterPro" id="IPR018076">
    <property type="entry name" value="T2SS_GspF_dom"/>
</dbReference>
<evidence type="ECO:0000259" key="7">
    <source>
        <dbReference type="Pfam" id="PF00482"/>
    </source>
</evidence>
<evidence type="ECO:0000256" key="4">
    <source>
        <dbReference type="ARBA" id="ARBA00022989"/>
    </source>
</evidence>
<reference evidence="8" key="2">
    <citation type="submission" date="2023-01" db="EMBL/GenBank/DDBJ databases">
        <authorList>
            <person name="Sun Q."/>
            <person name="Evtushenko L."/>
        </authorList>
    </citation>
    <scope>NUCLEOTIDE SEQUENCE</scope>
    <source>
        <strain evidence="8">VKM Ac-1020</strain>
    </source>
</reference>
<organism evidence="8 9">
    <name type="scientific">Microbacterium barkeri</name>
    <dbReference type="NCBI Taxonomy" id="33917"/>
    <lineage>
        <taxon>Bacteria</taxon>
        <taxon>Bacillati</taxon>
        <taxon>Actinomycetota</taxon>
        <taxon>Actinomycetes</taxon>
        <taxon>Micrococcales</taxon>
        <taxon>Microbacteriaceae</taxon>
        <taxon>Microbacterium</taxon>
    </lineage>
</organism>
<dbReference type="AlphaFoldDB" id="A0A9W6LWV8"/>
<accession>A0A9W6LWV8</accession>
<evidence type="ECO:0000256" key="6">
    <source>
        <dbReference type="SAM" id="Phobius"/>
    </source>
</evidence>
<sequence>MALRRRRRDEPTGPVAETVLRLAVLLQAGASPTTAWRHLSESGDAAAERIVARSAAGMPLVEAIEAEAAAVERPRDPAAIRLAAAWRDVAAAWHVSIAVGAPLAESLRAMAAALRDAQESGDDVRVALAEPAGTARLMAWLPLFGLLIGGALGFDTLSVLVGDAIGLVCLGSGLALLLLARIWTGRLVRAAQPPAGTPGMTAELMAIGLAGGVSIDRATRLVDEAAGGPRAVDRIEPVLALSRSAGVPAVELLRAAAAHDRHDARTQGRMRAARLGSRLLLPLGVCTLPAFLCLGVAPMMLSVIRATPLPALGG</sequence>
<evidence type="ECO:0000313" key="9">
    <source>
        <dbReference type="Proteomes" id="UP001142462"/>
    </source>
</evidence>